<protein>
    <submittedName>
        <fullName evidence="5">Glycosyl hydrolase family 8</fullName>
    </submittedName>
</protein>
<dbReference type="AlphaFoldDB" id="A0AA90ENC0"/>
<comment type="similarity">
    <text evidence="1">Belongs to the glycosyl hydrolase 8 (cellulase D) family.</text>
</comment>
<dbReference type="Pfam" id="PF01270">
    <property type="entry name" value="Glyco_hydro_8"/>
    <property type="match status" value="1"/>
</dbReference>
<evidence type="ECO:0000313" key="5">
    <source>
        <dbReference type="EMBL" id="MCY9278923.1"/>
    </source>
</evidence>
<dbReference type="GO" id="GO:0004553">
    <property type="term" value="F:hydrolase activity, hydrolyzing O-glycosyl compounds"/>
    <property type="evidence" value="ECO:0007669"/>
    <property type="project" value="InterPro"/>
</dbReference>
<keyword evidence="2 5" id="KW-0378">Hydrolase</keyword>
<gene>
    <name evidence="5" type="ORF">MOE73_02415</name>
</gene>
<name>A0AA90ENC0_9BACI</name>
<keyword evidence="3" id="KW-0326">Glycosidase</keyword>
<sequence length="435" mass="48740">MKRKCLKWIMAVFIGLTCFCGAYSQTAMAAVHSKTPDILGTTGKNNLNQAYKKYFDAKGGGKGGSLFHYMKDGSAYIASMTDDNLGNGYYSVKTEGMSYGMMITLQMNNEYKFQKLWDFVRKYMRHSDRNDSLYGYHSWHMKTNGSDVQTIDQNVASDGEVWFAAALMMASDRWGDKKYPYDYKARAQDLLDALAGDGEYANTGKESRVFIKNSKDQRYAMVRFGPYVNWTDPSYHVPAFFELFAKSARSSQQYFWKDAANKSRTYLSETRFKSVLNNGSTVTNAATGLFPDEAGFDGVSDAAHSSTETDRNFSYDAWRTVSHIAMDYTLWSSADNAYRASEQKVVNKFLTFMKRENYGRTAHEYTLNGTAVKRGSPVGLIAANAGGATAASDASLRTGFANAFNSTYIPEDYYGSCLYMLNSLVANGKFTMYLP</sequence>
<evidence type="ECO:0000256" key="4">
    <source>
        <dbReference type="SAM" id="SignalP"/>
    </source>
</evidence>
<dbReference type="InterPro" id="IPR008928">
    <property type="entry name" value="6-hairpin_glycosidase_sf"/>
</dbReference>
<evidence type="ECO:0000256" key="1">
    <source>
        <dbReference type="ARBA" id="ARBA00009209"/>
    </source>
</evidence>
<dbReference type="Gene3D" id="1.50.10.10">
    <property type="match status" value="1"/>
</dbReference>
<evidence type="ECO:0000256" key="2">
    <source>
        <dbReference type="ARBA" id="ARBA00022801"/>
    </source>
</evidence>
<dbReference type="RefSeq" id="WP_268304776.1">
    <property type="nucleotide sequence ID" value="NZ_JALAJL010000047.1"/>
</dbReference>
<feature type="chain" id="PRO_5041686122" evidence="4">
    <location>
        <begin position="30"/>
        <end position="435"/>
    </location>
</feature>
<dbReference type="GO" id="GO:0005975">
    <property type="term" value="P:carbohydrate metabolic process"/>
    <property type="evidence" value="ECO:0007669"/>
    <property type="project" value="InterPro"/>
</dbReference>
<dbReference type="EMBL" id="JALAXI010000003">
    <property type="protein sequence ID" value="MCY9278923.1"/>
    <property type="molecule type" value="Genomic_DNA"/>
</dbReference>
<feature type="signal peptide" evidence="4">
    <location>
        <begin position="1"/>
        <end position="29"/>
    </location>
</feature>
<reference evidence="5" key="1">
    <citation type="submission" date="2022-02" db="EMBL/GenBank/DDBJ databases">
        <title>Crop Bioprotection Bacillus Genome Sequencing.</title>
        <authorList>
            <person name="Dunlap C."/>
        </authorList>
    </citation>
    <scope>NUCLEOTIDE SEQUENCE</scope>
    <source>
        <strain evidence="5">T20C14</strain>
    </source>
</reference>
<proteinExistence type="inferred from homology"/>
<comment type="caution">
    <text evidence="5">The sequence shown here is derived from an EMBL/GenBank/DDBJ whole genome shotgun (WGS) entry which is preliminary data.</text>
</comment>
<dbReference type="SUPFAM" id="SSF48208">
    <property type="entry name" value="Six-hairpin glycosidases"/>
    <property type="match status" value="1"/>
</dbReference>
<keyword evidence="4" id="KW-0732">Signal</keyword>
<organism evidence="5 6">
    <name type="scientific">Bacillus haynesii</name>
    <dbReference type="NCBI Taxonomy" id="1925021"/>
    <lineage>
        <taxon>Bacteria</taxon>
        <taxon>Bacillati</taxon>
        <taxon>Bacillota</taxon>
        <taxon>Bacilli</taxon>
        <taxon>Bacillales</taxon>
        <taxon>Bacillaceae</taxon>
        <taxon>Bacillus</taxon>
    </lineage>
</organism>
<evidence type="ECO:0000313" key="6">
    <source>
        <dbReference type="Proteomes" id="UP001066455"/>
    </source>
</evidence>
<dbReference type="Proteomes" id="UP001066455">
    <property type="component" value="Unassembled WGS sequence"/>
</dbReference>
<evidence type="ECO:0000256" key="3">
    <source>
        <dbReference type="ARBA" id="ARBA00023295"/>
    </source>
</evidence>
<dbReference type="InterPro" id="IPR002037">
    <property type="entry name" value="Glyco_hydro_8"/>
</dbReference>
<dbReference type="InterPro" id="IPR012341">
    <property type="entry name" value="6hp_glycosidase-like_sf"/>
</dbReference>
<accession>A0AA90ENC0</accession>